<dbReference type="InterPro" id="IPR041380">
    <property type="entry name" value="Acetyltransf_17"/>
</dbReference>
<dbReference type="InterPro" id="IPR025559">
    <property type="entry name" value="Eis_dom"/>
</dbReference>
<evidence type="ECO:0000256" key="3">
    <source>
        <dbReference type="ARBA" id="ARBA00023315"/>
    </source>
</evidence>
<dbReference type="EMBL" id="BONU01000013">
    <property type="protein sequence ID" value="GIG74013.1"/>
    <property type="molecule type" value="Genomic_DNA"/>
</dbReference>
<dbReference type="Pfam" id="PF13527">
    <property type="entry name" value="Acetyltransf_9"/>
    <property type="match status" value="1"/>
</dbReference>
<dbReference type="Pfam" id="PF17668">
    <property type="entry name" value="Acetyltransf_17"/>
    <property type="match status" value="1"/>
</dbReference>
<comment type="subunit">
    <text evidence="4">Homohexamer; trimer of dimers.</text>
</comment>
<dbReference type="PANTHER" id="PTHR37817">
    <property type="entry name" value="N-ACETYLTRANSFERASE EIS"/>
    <property type="match status" value="1"/>
</dbReference>
<evidence type="ECO:0000256" key="4">
    <source>
        <dbReference type="HAMAP-Rule" id="MF_01812"/>
    </source>
</evidence>
<evidence type="ECO:0000256" key="2">
    <source>
        <dbReference type="ARBA" id="ARBA00022679"/>
    </source>
</evidence>
<dbReference type="Proteomes" id="UP000653674">
    <property type="component" value="Unassembled WGS sequence"/>
</dbReference>
<comment type="caution">
    <text evidence="6">The sequence shown here is derived from an EMBL/GenBank/DDBJ whole genome shotgun (WGS) entry which is preliminary data.</text>
</comment>
<dbReference type="InterPro" id="IPR036527">
    <property type="entry name" value="SCP2_sterol-bd_dom_sf"/>
</dbReference>
<evidence type="ECO:0000313" key="6">
    <source>
        <dbReference type="EMBL" id="GIG74013.1"/>
    </source>
</evidence>
<dbReference type="InterPro" id="IPR016181">
    <property type="entry name" value="Acyl_CoA_acyltransferase"/>
</dbReference>
<reference evidence="6" key="1">
    <citation type="submission" date="2021-01" db="EMBL/GenBank/DDBJ databases">
        <title>Whole genome shotgun sequence of Planosporangium flavigriseum NBRC 105377.</title>
        <authorList>
            <person name="Komaki H."/>
            <person name="Tamura T."/>
        </authorList>
    </citation>
    <scope>NUCLEOTIDE SEQUENCE</scope>
    <source>
        <strain evidence="6">NBRC 105377</strain>
    </source>
</reference>
<feature type="binding site" evidence="4">
    <location>
        <begin position="93"/>
        <end position="98"/>
    </location>
    <ligand>
        <name>acetyl-CoA</name>
        <dbReference type="ChEBI" id="CHEBI:57288"/>
    </ligand>
</feature>
<dbReference type="SUPFAM" id="SSF55729">
    <property type="entry name" value="Acyl-CoA N-acyltransferases (Nat)"/>
    <property type="match status" value="1"/>
</dbReference>
<dbReference type="Gene3D" id="3.40.630.30">
    <property type="match status" value="2"/>
</dbReference>
<evidence type="ECO:0000313" key="7">
    <source>
        <dbReference type="Proteomes" id="UP000653674"/>
    </source>
</evidence>
<evidence type="ECO:0000256" key="1">
    <source>
        <dbReference type="ARBA" id="ARBA00009213"/>
    </source>
</evidence>
<feature type="domain" description="N-acetyltransferase" evidence="5">
    <location>
        <begin position="6"/>
        <end position="151"/>
    </location>
</feature>
<keyword evidence="2 4" id="KW-0808">Transferase</keyword>
<dbReference type="GO" id="GO:0034069">
    <property type="term" value="F:aminoglycoside N-acetyltransferase activity"/>
    <property type="evidence" value="ECO:0007669"/>
    <property type="project" value="TreeGrafter"/>
</dbReference>
<name>A0A8J3PMM4_9ACTN</name>
<dbReference type="InterPro" id="IPR022902">
    <property type="entry name" value="NAcTrfase_Eis"/>
</dbReference>
<dbReference type="NCBIfam" id="NF002367">
    <property type="entry name" value="PRK01346.1-4"/>
    <property type="match status" value="1"/>
</dbReference>
<accession>A0A8J3PMM4</accession>
<dbReference type="CDD" id="cd04301">
    <property type="entry name" value="NAT_SF"/>
    <property type="match status" value="1"/>
</dbReference>
<dbReference type="Gene3D" id="3.30.1050.10">
    <property type="entry name" value="SCP2 sterol-binding domain"/>
    <property type="match status" value="1"/>
</dbReference>
<feature type="binding site" evidence="4">
    <location>
        <begin position="85"/>
        <end position="87"/>
    </location>
    <ligand>
        <name>acetyl-CoA</name>
        <dbReference type="ChEBI" id="CHEBI:57288"/>
    </ligand>
</feature>
<feature type="active site" description="Proton acceptor; via carboxylate" evidence="4">
    <location>
        <position position="413"/>
    </location>
</feature>
<evidence type="ECO:0000259" key="5">
    <source>
        <dbReference type="PROSITE" id="PS51186"/>
    </source>
</evidence>
<dbReference type="PANTHER" id="PTHR37817:SF1">
    <property type="entry name" value="N-ACETYLTRANSFERASE EIS"/>
    <property type="match status" value="1"/>
</dbReference>
<keyword evidence="7" id="KW-1185">Reference proteome</keyword>
<organism evidence="6 7">
    <name type="scientific">Planosporangium flavigriseum</name>
    <dbReference type="NCBI Taxonomy" id="373681"/>
    <lineage>
        <taxon>Bacteria</taxon>
        <taxon>Bacillati</taxon>
        <taxon>Actinomycetota</taxon>
        <taxon>Actinomycetes</taxon>
        <taxon>Micromonosporales</taxon>
        <taxon>Micromonosporaceae</taxon>
        <taxon>Planosporangium</taxon>
    </lineage>
</organism>
<dbReference type="InterPro" id="IPR000182">
    <property type="entry name" value="GNAT_dom"/>
</dbReference>
<dbReference type="HAMAP" id="MF_01812">
    <property type="entry name" value="Eis"/>
    <property type="match status" value="1"/>
</dbReference>
<dbReference type="GO" id="GO:0030649">
    <property type="term" value="P:aminoglycoside antibiotic catabolic process"/>
    <property type="evidence" value="ECO:0007669"/>
    <property type="project" value="TreeGrafter"/>
</dbReference>
<dbReference type="Pfam" id="PF13530">
    <property type="entry name" value="SCP2_2"/>
    <property type="match status" value="1"/>
</dbReference>
<dbReference type="SUPFAM" id="SSF55718">
    <property type="entry name" value="SCP-like"/>
    <property type="match status" value="1"/>
</dbReference>
<comment type="similarity">
    <text evidence="1 4">Belongs to the acetyltransferase Eis family.</text>
</comment>
<dbReference type="PROSITE" id="PS51186">
    <property type="entry name" value="GNAT"/>
    <property type="match status" value="1"/>
</dbReference>
<feature type="binding site" evidence="4">
    <location>
        <begin position="121"/>
        <end position="122"/>
    </location>
    <ligand>
        <name>acetyl-CoA</name>
        <dbReference type="ChEBI" id="CHEBI:57288"/>
    </ligand>
</feature>
<dbReference type="InterPro" id="IPR051554">
    <property type="entry name" value="Acetyltransferase_Eis"/>
</dbReference>
<protein>
    <submittedName>
        <fullName evidence="6">UPF0256 protein</fullName>
    </submittedName>
</protein>
<feature type="active site" description="Proton donor" evidence="4">
    <location>
        <position position="126"/>
    </location>
</feature>
<gene>
    <name evidence="6" type="ORF">Pfl04_24170</name>
</gene>
<keyword evidence="3 4" id="KW-0012">Acyltransferase</keyword>
<sequence>MADDPYHLRTLESIDDFTRVLDVLAAAFGEDFPAEDLATTRSVFEPRRSHVIEHDDDGMVAHAAAYTREVTVPGGVIPAAHVTLVGVRPTHRRRGLLTRLMAHQLRDVREHGEPVAMLWASEGRIYQRFGYGIAALRHIIPGADKREIRLNRSSTPEAGRLRDASPEQVRKDLQQVYERVRPERPGWSSRDENWWSRLLDDSPSRRQGYTSRRALLFEGPARVDGYALWRRKGDWAETGPKGEVNVAEVVAATPEAYLALWEFLFSVDLARTVRYPFAAPDEPLRYLVNEPRALGDRVADSLWVRLVDVPAALSTRRFAAPVDVVIDVTDALLPDNAGRWRLTGDATGAACTPTTDAADLACDVADLGAVYLGGTGLGALAAAGRVRELRPGAVAAVAPRFGWHRAPSALDIF</sequence>
<dbReference type="AlphaFoldDB" id="A0A8J3PMM4"/>
<proteinExistence type="inferred from homology"/>